<keyword evidence="1" id="KW-0472">Membrane</keyword>
<organism evidence="2 3">
    <name type="scientific">Brassica carinata</name>
    <name type="common">Ethiopian mustard</name>
    <name type="synonym">Abyssinian cabbage</name>
    <dbReference type="NCBI Taxonomy" id="52824"/>
    <lineage>
        <taxon>Eukaryota</taxon>
        <taxon>Viridiplantae</taxon>
        <taxon>Streptophyta</taxon>
        <taxon>Embryophyta</taxon>
        <taxon>Tracheophyta</taxon>
        <taxon>Spermatophyta</taxon>
        <taxon>Magnoliopsida</taxon>
        <taxon>eudicotyledons</taxon>
        <taxon>Gunneridae</taxon>
        <taxon>Pentapetalae</taxon>
        <taxon>rosids</taxon>
        <taxon>malvids</taxon>
        <taxon>Brassicales</taxon>
        <taxon>Brassicaceae</taxon>
        <taxon>Brassiceae</taxon>
        <taxon>Brassica</taxon>
    </lineage>
</organism>
<gene>
    <name evidence="2" type="ORF">Bca52824_034955</name>
</gene>
<name>A0A8X7S287_BRACI</name>
<reference evidence="2 3" key="1">
    <citation type="submission" date="2020-02" db="EMBL/GenBank/DDBJ databases">
        <authorList>
            <person name="Ma Q."/>
            <person name="Huang Y."/>
            <person name="Song X."/>
            <person name="Pei D."/>
        </authorList>
    </citation>
    <scope>NUCLEOTIDE SEQUENCE [LARGE SCALE GENOMIC DNA]</scope>
    <source>
        <strain evidence="2">Sxm20200214</strain>
        <tissue evidence="2">Leaf</tissue>
    </source>
</reference>
<dbReference type="EMBL" id="JAAMPC010000008">
    <property type="protein sequence ID" value="KAG2298483.1"/>
    <property type="molecule type" value="Genomic_DNA"/>
</dbReference>
<keyword evidence="3" id="KW-1185">Reference proteome</keyword>
<evidence type="ECO:0000313" key="2">
    <source>
        <dbReference type="EMBL" id="KAG2298483.1"/>
    </source>
</evidence>
<comment type="caution">
    <text evidence="2">The sequence shown here is derived from an EMBL/GenBank/DDBJ whole genome shotgun (WGS) entry which is preliminary data.</text>
</comment>
<proteinExistence type="predicted"/>
<protein>
    <submittedName>
        <fullName evidence="2">Uncharacterized protein</fullName>
    </submittedName>
</protein>
<evidence type="ECO:0000256" key="1">
    <source>
        <dbReference type="SAM" id="Phobius"/>
    </source>
</evidence>
<dbReference type="OrthoDB" id="1071951at2759"/>
<evidence type="ECO:0000313" key="3">
    <source>
        <dbReference type="Proteomes" id="UP000886595"/>
    </source>
</evidence>
<sequence>MNRVDGEREQWRSLVNGLFWIERLFLFLVLVFPTYVFYLILPLIVSTTLMALPIFLFLNPNLSSVGPSGIGGFWLFLLDRSIFYLSLENSKLLAGGFEFTFLWRLTLSLSVVIHSIYVADHFLRSHQAVQPPPQSQNVESPIFSDEGDVHKEVEKVKELVEDGKKMMASIEHMIHSGLETLRKEWVEFRDDEKKEMNILVDVVEHMISSKLETLKDNTRLNVDEIWTGLLDDLRSKVADQLDKAFLDIQETAKAAKTTADKAHETYLSIQETTKEARTTADNAQETYLAIQETSKEAMTTADKAHETYLAIEEISKVAKTTFGKALETYLIFQEGQNKKRMIKGEDVEGFVELREQVRRMSVEAEIAAEEQSRVTGELVDARIQQWEEDNADYLASLPLLYSNQHS</sequence>
<accession>A0A8X7S287</accession>
<dbReference type="Proteomes" id="UP000886595">
    <property type="component" value="Unassembled WGS sequence"/>
</dbReference>
<keyword evidence="1" id="KW-1133">Transmembrane helix</keyword>
<feature type="transmembrane region" description="Helical" evidence="1">
    <location>
        <begin position="99"/>
        <end position="119"/>
    </location>
</feature>
<dbReference type="AlphaFoldDB" id="A0A8X7S287"/>
<keyword evidence="1" id="KW-0812">Transmembrane</keyword>